<dbReference type="InterPro" id="IPR039425">
    <property type="entry name" value="RNA_pol_sigma-70-like"/>
</dbReference>
<dbReference type="Gene3D" id="1.10.10.10">
    <property type="entry name" value="Winged helix-like DNA-binding domain superfamily/Winged helix DNA-binding domain"/>
    <property type="match status" value="1"/>
</dbReference>
<dbReference type="PANTHER" id="PTHR43133:SF46">
    <property type="entry name" value="RNA POLYMERASE SIGMA-70 FACTOR ECF SUBFAMILY"/>
    <property type="match status" value="1"/>
</dbReference>
<dbReference type="GO" id="GO:0003677">
    <property type="term" value="F:DNA binding"/>
    <property type="evidence" value="ECO:0007669"/>
    <property type="project" value="InterPro"/>
</dbReference>
<keyword evidence="3" id="KW-0731">Sigma factor</keyword>
<evidence type="ECO:0000256" key="4">
    <source>
        <dbReference type="ARBA" id="ARBA00023163"/>
    </source>
</evidence>
<dbReference type="InterPro" id="IPR036388">
    <property type="entry name" value="WH-like_DNA-bd_sf"/>
</dbReference>
<reference evidence="7 8" key="1">
    <citation type="submission" date="2018-09" db="EMBL/GenBank/DDBJ databases">
        <title>Genomic Encyclopedia of Type Strains, Phase III (KMG-III): the genomes of soil and plant-associated and newly described type strains.</title>
        <authorList>
            <person name="Whitman W."/>
        </authorList>
    </citation>
    <scope>NUCLEOTIDE SEQUENCE [LARGE SCALE GENOMIC DNA]</scope>
    <source>
        <strain evidence="7 8">CECT 7938</strain>
    </source>
</reference>
<dbReference type="Pfam" id="PF04542">
    <property type="entry name" value="Sigma70_r2"/>
    <property type="match status" value="1"/>
</dbReference>
<dbReference type="InterPro" id="IPR013324">
    <property type="entry name" value="RNA_pol_sigma_r3/r4-like"/>
</dbReference>
<dbReference type="InterPro" id="IPR013325">
    <property type="entry name" value="RNA_pol_sigma_r2"/>
</dbReference>
<evidence type="ECO:0000313" key="8">
    <source>
        <dbReference type="Proteomes" id="UP000286246"/>
    </source>
</evidence>
<dbReference type="Pfam" id="PF08281">
    <property type="entry name" value="Sigma70_r4_2"/>
    <property type="match status" value="1"/>
</dbReference>
<dbReference type="EMBL" id="RAPY01000001">
    <property type="protein sequence ID" value="RKE56956.1"/>
    <property type="molecule type" value="Genomic_DNA"/>
</dbReference>
<dbReference type="SUPFAM" id="SSF88946">
    <property type="entry name" value="Sigma2 domain of RNA polymerase sigma factors"/>
    <property type="match status" value="1"/>
</dbReference>
<keyword evidence="4" id="KW-0804">Transcription</keyword>
<dbReference type="NCBIfam" id="TIGR02937">
    <property type="entry name" value="sigma70-ECF"/>
    <property type="match status" value="1"/>
</dbReference>
<protein>
    <submittedName>
        <fullName evidence="7">RNA polymerase sigma-70 factor (ECF subfamily)</fullName>
    </submittedName>
</protein>
<dbReference type="Gene3D" id="1.10.1740.10">
    <property type="match status" value="1"/>
</dbReference>
<dbReference type="InterPro" id="IPR007627">
    <property type="entry name" value="RNA_pol_sigma70_r2"/>
</dbReference>
<dbReference type="OrthoDB" id="659361at2"/>
<gene>
    <name evidence="7" type="ORF">DFQ12_1830</name>
</gene>
<feature type="domain" description="RNA polymerase sigma-70 region 2" evidence="5">
    <location>
        <begin position="29"/>
        <end position="91"/>
    </location>
</feature>
<evidence type="ECO:0000313" key="7">
    <source>
        <dbReference type="EMBL" id="RKE56956.1"/>
    </source>
</evidence>
<dbReference type="InterPro" id="IPR013249">
    <property type="entry name" value="RNA_pol_sigma70_r4_t2"/>
</dbReference>
<evidence type="ECO:0000256" key="1">
    <source>
        <dbReference type="ARBA" id="ARBA00010641"/>
    </source>
</evidence>
<feature type="domain" description="RNA polymerase sigma factor 70 region 4 type 2" evidence="6">
    <location>
        <begin position="122"/>
        <end position="174"/>
    </location>
</feature>
<evidence type="ECO:0000259" key="6">
    <source>
        <dbReference type="Pfam" id="PF08281"/>
    </source>
</evidence>
<dbReference type="SUPFAM" id="SSF88659">
    <property type="entry name" value="Sigma3 and sigma4 domains of RNA polymerase sigma factors"/>
    <property type="match status" value="1"/>
</dbReference>
<proteinExistence type="inferred from homology"/>
<comment type="similarity">
    <text evidence="1">Belongs to the sigma-70 factor family. ECF subfamily.</text>
</comment>
<dbReference type="GO" id="GO:0006352">
    <property type="term" value="P:DNA-templated transcription initiation"/>
    <property type="evidence" value="ECO:0007669"/>
    <property type="project" value="InterPro"/>
</dbReference>
<dbReference type="Proteomes" id="UP000286246">
    <property type="component" value="Unassembled WGS sequence"/>
</dbReference>
<evidence type="ECO:0000256" key="2">
    <source>
        <dbReference type="ARBA" id="ARBA00023015"/>
    </source>
</evidence>
<evidence type="ECO:0000256" key="3">
    <source>
        <dbReference type="ARBA" id="ARBA00023082"/>
    </source>
</evidence>
<comment type="caution">
    <text evidence="7">The sequence shown here is derived from an EMBL/GenBank/DDBJ whole genome shotgun (WGS) entry which is preliminary data.</text>
</comment>
<dbReference type="PANTHER" id="PTHR43133">
    <property type="entry name" value="RNA POLYMERASE ECF-TYPE SIGMA FACTO"/>
    <property type="match status" value="1"/>
</dbReference>
<keyword evidence="2" id="KW-0805">Transcription regulation</keyword>
<keyword evidence="8" id="KW-1185">Reference proteome</keyword>
<accession>A0A420BK54</accession>
<dbReference type="InterPro" id="IPR014284">
    <property type="entry name" value="RNA_pol_sigma-70_dom"/>
</dbReference>
<name>A0A420BK54_SPHD1</name>
<dbReference type="AlphaFoldDB" id="A0A420BK54"/>
<sequence length="182" mass="21168">MYLKPLSEENKRNIAIHRDENSFKAYFLANYGVLKSNAFSFIKDKQLAEDVVSEVLWKIWYLGPDLMNIVSLESYLLRAIKNKCLNLLRVRQLVLTDGIEYQDTLIDRNTPEDILISNESIQRIQQAVECLPPKTKEAFKLVKEEKKTYLETAETMGISKKTVDRHIQIALGKLWACMKEKK</sequence>
<organism evidence="7 8">
    <name type="scientific">Sphingobacterium detergens</name>
    <dbReference type="NCBI Taxonomy" id="1145106"/>
    <lineage>
        <taxon>Bacteria</taxon>
        <taxon>Pseudomonadati</taxon>
        <taxon>Bacteroidota</taxon>
        <taxon>Sphingobacteriia</taxon>
        <taxon>Sphingobacteriales</taxon>
        <taxon>Sphingobacteriaceae</taxon>
        <taxon>Sphingobacterium</taxon>
    </lineage>
</organism>
<dbReference type="RefSeq" id="WP_120258564.1">
    <property type="nucleotide sequence ID" value="NZ_RAPY01000001.1"/>
</dbReference>
<dbReference type="GO" id="GO:0016987">
    <property type="term" value="F:sigma factor activity"/>
    <property type="evidence" value="ECO:0007669"/>
    <property type="project" value="UniProtKB-KW"/>
</dbReference>
<evidence type="ECO:0000259" key="5">
    <source>
        <dbReference type="Pfam" id="PF04542"/>
    </source>
</evidence>